<evidence type="ECO:0000256" key="1">
    <source>
        <dbReference type="ARBA" id="ARBA00009934"/>
    </source>
</evidence>
<proteinExistence type="inferred from homology"/>
<dbReference type="GO" id="GO:0005737">
    <property type="term" value="C:cytoplasm"/>
    <property type="evidence" value="ECO:0000318"/>
    <property type="project" value="GO_Central"/>
</dbReference>
<dbReference type="GO" id="GO:0000785">
    <property type="term" value="C:chromatin"/>
    <property type="evidence" value="ECO:0007669"/>
    <property type="project" value="Ensembl"/>
</dbReference>
<dbReference type="FunCoup" id="A0A8V0YIG6">
    <property type="interactions" value="315"/>
</dbReference>
<feature type="compositionally biased region" description="Polar residues" evidence="3">
    <location>
        <begin position="221"/>
        <end position="235"/>
    </location>
</feature>
<reference evidence="6" key="3">
    <citation type="submission" date="2025-09" db="UniProtKB">
        <authorList>
            <consortium name="Ensembl"/>
        </authorList>
    </citation>
    <scope>IDENTIFICATION</scope>
    <source>
        <strain evidence="6">broiler</strain>
    </source>
</reference>
<keyword evidence="7" id="KW-1185">Reference proteome</keyword>
<evidence type="ECO:0000256" key="2">
    <source>
        <dbReference type="ARBA" id="ARBA00022598"/>
    </source>
</evidence>
<dbReference type="InterPro" id="IPR004408">
    <property type="entry name" value="Biotin_CoA_COase_ligase"/>
</dbReference>
<name>A0A8V0YIG6_CHICK</name>
<dbReference type="Gene3D" id="3.30.930.10">
    <property type="entry name" value="Bira Bifunctional Protein, Domain 2"/>
    <property type="match status" value="1"/>
</dbReference>
<reference evidence="6" key="2">
    <citation type="submission" date="2025-08" db="UniProtKB">
        <authorList>
            <consortium name="Ensembl"/>
        </authorList>
    </citation>
    <scope>IDENTIFICATION</scope>
    <source>
        <strain evidence="6">broiler</strain>
    </source>
</reference>
<dbReference type="GO" id="GO:0043687">
    <property type="term" value="P:post-translational protein modification"/>
    <property type="evidence" value="ECO:0007669"/>
    <property type="project" value="Ensembl"/>
</dbReference>
<dbReference type="Ensembl" id="ENSGALT00010031417.1">
    <property type="protein sequence ID" value="ENSGALP00010018338.1"/>
    <property type="gene ID" value="ENSGALG00010013104.1"/>
</dbReference>
<gene>
    <name evidence="6" type="primary">HLCS</name>
</gene>
<dbReference type="PROSITE" id="PS51733">
    <property type="entry name" value="BPL_LPL_CATALYTIC"/>
    <property type="match status" value="1"/>
</dbReference>
<dbReference type="GeneTree" id="ENSGT00390000002960"/>
<feature type="signal peptide" evidence="4">
    <location>
        <begin position="1"/>
        <end position="19"/>
    </location>
</feature>
<dbReference type="CDD" id="cd16442">
    <property type="entry name" value="BPL"/>
    <property type="match status" value="1"/>
</dbReference>
<dbReference type="InterPro" id="IPR045864">
    <property type="entry name" value="aa-tRNA-synth_II/BPL/LPL"/>
</dbReference>
<feature type="domain" description="BPL/LPL catalytic" evidence="5">
    <location>
        <begin position="630"/>
        <end position="828"/>
    </location>
</feature>
<accession>A0A8V0YIG6</accession>
<reference evidence="6" key="1">
    <citation type="submission" date="2020-11" db="EMBL/GenBank/DDBJ databases">
        <title>Gallus gallus (Chicken) genome, bGalGal1, GRCg7b, maternal haplotype autosomes + Z &amp; W.</title>
        <authorList>
            <person name="Warren W."/>
            <person name="Formenti G."/>
            <person name="Fedrigo O."/>
            <person name="Haase B."/>
            <person name="Mountcastle J."/>
            <person name="Balacco J."/>
            <person name="Tracey A."/>
            <person name="Schneider V."/>
            <person name="Okimoto R."/>
            <person name="Cheng H."/>
            <person name="Hawken R."/>
            <person name="Howe K."/>
            <person name="Jarvis E.D."/>
        </authorList>
    </citation>
    <scope>NUCLEOTIDE SEQUENCE [LARGE SCALE GENOMIC DNA]</scope>
    <source>
        <strain evidence="6">Broiler</strain>
    </source>
</reference>
<dbReference type="AlphaFoldDB" id="A0A8V0YIG6"/>
<dbReference type="InterPro" id="IPR004143">
    <property type="entry name" value="BPL_LPL_catalytic"/>
</dbReference>
<dbReference type="NCBIfam" id="TIGR00121">
    <property type="entry name" value="birA_ligase"/>
    <property type="match status" value="1"/>
</dbReference>
<dbReference type="Pfam" id="PF02237">
    <property type="entry name" value="BPL_C"/>
    <property type="match status" value="1"/>
</dbReference>
<dbReference type="GO" id="GO:0016363">
    <property type="term" value="C:nuclear matrix"/>
    <property type="evidence" value="ECO:0007669"/>
    <property type="project" value="Ensembl"/>
</dbReference>
<comment type="similarity">
    <text evidence="1">Belongs to the biotin--protein ligase family.</text>
</comment>
<dbReference type="Proteomes" id="UP000000539">
    <property type="component" value="Chromosome 1"/>
</dbReference>
<dbReference type="GO" id="GO:0005652">
    <property type="term" value="C:nuclear lamina"/>
    <property type="evidence" value="ECO:0007669"/>
    <property type="project" value="Ensembl"/>
</dbReference>
<protein>
    <submittedName>
        <fullName evidence="6">Holocarboxylase synthetase</fullName>
    </submittedName>
</protein>
<dbReference type="GO" id="GO:0009374">
    <property type="term" value="F:biotin binding"/>
    <property type="evidence" value="ECO:0007669"/>
    <property type="project" value="Ensembl"/>
</dbReference>
<dbReference type="GO" id="GO:0070781">
    <property type="term" value="P:response to biotin"/>
    <property type="evidence" value="ECO:0007669"/>
    <property type="project" value="Ensembl"/>
</dbReference>
<feature type="compositionally biased region" description="Basic and acidic residues" evidence="3">
    <location>
        <begin position="238"/>
        <end position="252"/>
    </location>
</feature>
<dbReference type="PANTHER" id="PTHR12835:SF5">
    <property type="entry name" value="BIOTIN--PROTEIN LIGASE"/>
    <property type="match status" value="1"/>
</dbReference>
<keyword evidence="2" id="KW-0436">Ligase</keyword>
<evidence type="ECO:0000313" key="7">
    <source>
        <dbReference type="Proteomes" id="UP000000539"/>
    </source>
</evidence>
<dbReference type="GO" id="GO:0005829">
    <property type="term" value="C:cytosol"/>
    <property type="evidence" value="ECO:0007669"/>
    <property type="project" value="Ensembl"/>
</dbReference>
<evidence type="ECO:0000259" key="5">
    <source>
        <dbReference type="PROSITE" id="PS51733"/>
    </source>
</evidence>
<dbReference type="OrthoDB" id="10250105at2759"/>
<organism evidence="6 7">
    <name type="scientific">Gallus gallus</name>
    <name type="common">Chicken</name>
    <dbReference type="NCBI Taxonomy" id="9031"/>
    <lineage>
        <taxon>Eukaryota</taxon>
        <taxon>Metazoa</taxon>
        <taxon>Chordata</taxon>
        <taxon>Craniata</taxon>
        <taxon>Vertebrata</taxon>
        <taxon>Euteleostomi</taxon>
        <taxon>Archelosauria</taxon>
        <taxon>Archosauria</taxon>
        <taxon>Dinosauria</taxon>
        <taxon>Saurischia</taxon>
        <taxon>Theropoda</taxon>
        <taxon>Coelurosauria</taxon>
        <taxon>Aves</taxon>
        <taxon>Neognathae</taxon>
        <taxon>Galloanserae</taxon>
        <taxon>Galliformes</taxon>
        <taxon>Phasianidae</taxon>
        <taxon>Phasianinae</taxon>
        <taxon>Gallus</taxon>
    </lineage>
</organism>
<evidence type="ECO:0000313" key="6">
    <source>
        <dbReference type="Ensembl" id="ENSGALP00010018338.1"/>
    </source>
</evidence>
<sequence length="901" mass="100929">MLITLCYLYLWARWGPCSAALIRRTVRRLHRSRCSFIFCCSAGPSAPPAHPPRRPAPPEERVCLRIGNKVFFTDETQLLDDLNRWSLLLISPFIYPEKLLETEHIAFVTESVSAQADNLQKLPVSSKEIVKWSDYCSPLAYKPGEPYKLIAEASVDNFSNLGIAFMEDRLQMDNGMVPCKIVSVHLQETTLKELKQVTPSMKEKSVSITQMNEVTPDTFGTTVKTQLGVSESAGQGDSEAKEEKSKLVKENGDESNSLSDKETGFGEHHHLHLSSCRECLQLENSTIESVRFASAEDIPELPDDCNSKLEENGDCLTTGIKRVNLAGKPPNILIYVGSGTAKVDFEQVKSIIQECVDTDSYTIYQLHEEQVLKAPWIDNSLLLIIATEGPISEKNQKQFMKFLSKGGKILGLSSSFTFDGIQIKRKDKLKRTVHELVVSKMDSTEMKLNLLISGCIFEVAMKEGSSKVKPLSRLNNADKDIVIVYLPYGDNGGEAILSQVHLELDTNSVDIQTEEDFNLLKMSNPKRYEVLKEILISLGLSCELSEIPMLTPIYLLSSDEVLFYFPCPQEIHLTFLKWLEENVNVEGLIESSKVSLKFVSSCESKMEITPSLMSVITKMGNFSSEHFSLETYQQNLQTKKLGKILFFTEVTTTTMNLLDGLMFKLPEEMGLIAIAVRQTQGKGRGGNVWLSPIGCALSTLHITIPLHSNLGQRIPFIQHLVSLAVVESVRSIPGYEDIDLRVKWPNDIYYSDLMKLGGVLVTSTLIETTFHILIGFGFNVNNSNPTICINDLITKFNKEEGTNLKALTADCLIARTVTVLERLIDIFQEKGPNGVLPRYYKYWVHSGKQVRLHNEEGPLAWIVGIDDYGFLQVHEEGKGVESVHPDGNSFDMLKNLIIPKH</sequence>
<dbReference type="SUPFAM" id="SSF55681">
    <property type="entry name" value="Class II aaRS and biotin synthetases"/>
    <property type="match status" value="1"/>
</dbReference>
<dbReference type="GO" id="GO:0019899">
    <property type="term" value="F:enzyme binding"/>
    <property type="evidence" value="ECO:0007669"/>
    <property type="project" value="Ensembl"/>
</dbReference>
<feature type="region of interest" description="Disordered" evidence="3">
    <location>
        <begin position="221"/>
        <end position="264"/>
    </location>
</feature>
<dbReference type="InterPro" id="IPR003142">
    <property type="entry name" value="BPL_C"/>
</dbReference>
<dbReference type="PANTHER" id="PTHR12835">
    <property type="entry name" value="BIOTIN PROTEIN LIGASE"/>
    <property type="match status" value="1"/>
</dbReference>
<keyword evidence="4" id="KW-0732">Signal</keyword>
<evidence type="ECO:0000256" key="4">
    <source>
        <dbReference type="SAM" id="SignalP"/>
    </source>
</evidence>
<dbReference type="GO" id="GO:0004077">
    <property type="term" value="F:biotin--[biotin carboxyl-carrier protein] ligase activity"/>
    <property type="evidence" value="ECO:0000318"/>
    <property type="project" value="GO_Central"/>
</dbReference>
<evidence type="ECO:0000256" key="3">
    <source>
        <dbReference type="SAM" id="MobiDB-lite"/>
    </source>
</evidence>
<dbReference type="Pfam" id="PF03099">
    <property type="entry name" value="BPL_LplA_LipB"/>
    <property type="match status" value="1"/>
</dbReference>
<feature type="chain" id="PRO_5036470421" evidence="4">
    <location>
        <begin position="20"/>
        <end position="901"/>
    </location>
</feature>